<feature type="domain" description="DUF3857" evidence="2">
    <location>
        <begin position="73"/>
        <end position="219"/>
    </location>
</feature>
<organism evidence="3 4">
    <name type="scientific">Kordia antarctica</name>
    <dbReference type="NCBI Taxonomy" id="1218801"/>
    <lineage>
        <taxon>Bacteria</taxon>
        <taxon>Pseudomonadati</taxon>
        <taxon>Bacteroidota</taxon>
        <taxon>Flavobacteriia</taxon>
        <taxon>Flavobacteriales</taxon>
        <taxon>Flavobacteriaceae</taxon>
        <taxon>Kordia</taxon>
    </lineage>
</organism>
<dbReference type="Pfam" id="PF12969">
    <property type="entry name" value="DUF3857"/>
    <property type="match status" value="1"/>
</dbReference>
<dbReference type="Gene3D" id="2.60.40.3140">
    <property type="match status" value="1"/>
</dbReference>
<dbReference type="RefSeq" id="WP_228054964.1">
    <property type="nucleotide sequence ID" value="NZ_CP019288.1"/>
</dbReference>
<accession>A0A7L4ZHA4</accession>
<evidence type="ECO:0000259" key="2">
    <source>
        <dbReference type="Pfam" id="PF12969"/>
    </source>
</evidence>
<dbReference type="InterPro" id="IPR024618">
    <property type="entry name" value="DUF3857"/>
</dbReference>
<evidence type="ECO:0000313" key="3">
    <source>
        <dbReference type="EMBL" id="QHI35871.1"/>
    </source>
</evidence>
<gene>
    <name evidence="3" type="ORF">IMCC3317_12190</name>
</gene>
<keyword evidence="1" id="KW-0732">Signal</keyword>
<feature type="chain" id="PRO_5029610612" description="DUF3857 domain-containing protein" evidence="1">
    <location>
        <begin position="20"/>
        <end position="653"/>
    </location>
</feature>
<dbReference type="Proteomes" id="UP000464657">
    <property type="component" value="Chromosome"/>
</dbReference>
<evidence type="ECO:0000256" key="1">
    <source>
        <dbReference type="SAM" id="SignalP"/>
    </source>
</evidence>
<dbReference type="EMBL" id="CP019288">
    <property type="protein sequence ID" value="QHI35871.1"/>
    <property type="molecule type" value="Genomic_DNA"/>
</dbReference>
<reference evidence="3 4" key="1">
    <citation type="journal article" date="2013" name="Int. J. Syst. Evol. Microbiol.">
        <title>Kordia antarctica sp. nov., isolated from Antarctic seawater.</title>
        <authorList>
            <person name="Baek K."/>
            <person name="Choi A."/>
            <person name="Kang I."/>
            <person name="Lee K."/>
            <person name="Cho J.C."/>
        </authorList>
    </citation>
    <scope>NUCLEOTIDE SEQUENCE [LARGE SCALE GENOMIC DNA]</scope>
    <source>
        <strain evidence="3 4">IMCC3317</strain>
    </source>
</reference>
<protein>
    <recommendedName>
        <fullName evidence="2">DUF3857 domain-containing protein</fullName>
    </recommendedName>
</protein>
<proteinExistence type="predicted"/>
<keyword evidence="4" id="KW-1185">Reference proteome</keyword>
<dbReference type="KEGG" id="kan:IMCC3317_12190"/>
<name>A0A7L4ZHA4_9FLAO</name>
<evidence type="ECO:0000313" key="4">
    <source>
        <dbReference type="Proteomes" id="UP000464657"/>
    </source>
</evidence>
<dbReference type="AlphaFoldDB" id="A0A7L4ZHA4"/>
<sequence>MKKILFSFLCICSVHIISAQDAPVFKSYDWQENPVYTIDESEKDEQMISLKEYVITEFYFEESNTLTEYFLEHRVLWLNSDEKIEDYNKIYIPYSSSSAIEVSKARVINKKGEVLELDKSKILSAVNEETGNNYTYFALEGIEKGSFIEYFYVVKKRPSYKGRKLSIQSTYPKKDVKFDLYSPKNLLFEFKSYNKIPDVQLDTVMTSKKHWNMSVKNLIPLEKEIQAAYDAKKGFIVYKLDKNTANGANDISSYGQVSQNIYSYYYPEFSKKEKNKIKKFIAEAGIDKLTDQQEIIRTLEIYIKTNVFSDESVDNNLEEVLEKKVASESGFIKLYTAIFSALNIKSQIVITTDRTELKFDKSFEANNFLRDFLIYFPKYKKYISPTENESRYGFPPANLTDNYGLFIKEVTVGSYKSAVGKIKYIKPIKAAQSYDKMTIDVSFDEDDYTIAKIKLKEELGGYYAMSIQPYGKLLNEETTTELKEGFGKRIHQDAEIISTDMQNATPELFGVKPFIITVAVESDALVEKAGKKYLFKVGDLIGRQMQLYQEKKRVLPVENEFQRSYIRTINIEIPAGYKVSNLDDIKINNSYTKKGKKVLSFLSEYELKDNMLTITANEYYRMNIIPASEYEEYRKVINSAADFNKITLILEPK</sequence>
<dbReference type="Gene3D" id="2.60.120.1130">
    <property type="match status" value="1"/>
</dbReference>
<feature type="signal peptide" evidence="1">
    <location>
        <begin position="1"/>
        <end position="19"/>
    </location>
</feature>